<dbReference type="RefSeq" id="WP_075797952.1">
    <property type="nucleotide sequence ID" value="NZ_CP015583.1"/>
</dbReference>
<comment type="subcellular location">
    <subcellularLocation>
        <location evidence="1">Periplasm</location>
    </subcellularLocation>
</comment>
<evidence type="ECO:0000256" key="2">
    <source>
        <dbReference type="ARBA" id="ARBA00005695"/>
    </source>
</evidence>
<dbReference type="GO" id="GO:1904680">
    <property type="term" value="F:peptide transmembrane transporter activity"/>
    <property type="evidence" value="ECO:0007669"/>
    <property type="project" value="TreeGrafter"/>
</dbReference>
<gene>
    <name evidence="5" type="ORF">RGI145_08055</name>
</gene>
<dbReference type="GO" id="GO:0043190">
    <property type="term" value="C:ATP-binding cassette (ABC) transporter complex"/>
    <property type="evidence" value="ECO:0007669"/>
    <property type="project" value="InterPro"/>
</dbReference>
<dbReference type="AlphaFoldDB" id="A0A1L7AE35"/>
<dbReference type="KEGG" id="rgi:RGI145_08055"/>
<dbReference type="GO" id="GO:0015833">
    <property type="term" value="P:peptide transport"/>
    <property type="evidence" value="ECO:0007669"/>
    <property type="project" value="TreeGrafter"/>
</dbReference>
<dbReference type="PANTHER" id="PTHR30290:SF38">
    <property type="entry name" value="D,D-DIPEPTIDE-BINDING PERIPLASMIC PROTEIN DDPA-RELATED"/>
    <property type="match status" value="1"/>
</dbReference>
<dbReference type="Pfam" id="PF00496">
    <property type="entry name" value="SBP_bac_5"/>
    <property type="match status" value="1"/>
</dbReference>
<reference evidence="5 6" key="1">
    <citation type="submission" date="2016-05" db="EMBL/GenBank/DDBJ databases">
        <title>Complete Genome and Methylome Analysis of Psychrotrophic Bacterial Isolates from Antarctic Lake Untersee.</title>
        <authorList>
            <person name="Fomenkov A."/>
            <person name="Akimov V.N."/>
            <person name="Vasilyeva L.V."/>
            <person name="Andersen D."/>
            <person name="Vincze T."/>
            <person name="Roberts R.J."/>
        </authorList>
    </citation>
    <scope>NUCLEOTIDE SEQUENCE [LARGE SCALE GENOMIC DNA]</scope>
    <source>
        <strain evidence="5 6">U14-5</strain>
    </source>
</reference>
<dbReference type="STRING" id="257708.RGI145_08055"/>
<evidence type="ECO:0000256" key="1">
    <source>
        <dbReference type="ARBA" id="ARBA00004418"/>
    </source>
</evidence>
<evidence type="ECO:0000313" key="6">
    <source>
        <dbReference type="Proteomes" id="UP000185494"/>
    </source>
</evidence>
<dbReference type="Proteomes" id="UP000185494">
    <property type="component" value="Chromosome 1"/>
</dbReference>
<keyword evidence="3" id="KW-0732">Signal</keyword>
<protein>
    <submittedName>
        <fullName evidence="5">ABC transporter substrate-binding protein</fullName>
    </submittedName>
</protein>
<evidence type="ECO:0000313" key="5">
    <source>
        <dbReference type="EMBL" id="APT57054.1"/>
    </source>
</evidence>
<dbReference type="Gene3D" id="3.40.190.10">
    <property type="entry name" value="Periplasmic binding protein-like II"/>
    <property type="match status" value="1"/>
</dbReference>
<dbReference type="InterPro" id="IPR023765">
    <property type="entry name" value="SBP_5_CS"/>
</dbReference>
<dbReference type="EMBL" id="CP015583">
    <property type="protein sequence ID" value="APT57054.1"/>
    <property type="molecule type" value="Genomic_DNA"/>
</dbReference>
<sequence>MNPVITRRGLAPLALGALAIASPGTRPAAAQGAKHFRLGLREDPDILDPTLARSLMGRVVFASLFDKLFDVDEKLEIVPQLATGHRWEDPRTLIIPLREGVKFHDGTAMDAEAVRYSLMRHLTMQGSFRRGEIGTMESVEVVDPKTVRIRLKEPSAAFLSQLTDRAGMVVSPKAAEAAGKDFGTKPVGTGPFRFVERVAQDRIVVERNPDYWDAKRIHLDRITYQVIVDSTVRVANLRSGTLDLVESVAPTDVKEVQGNRNLKVAATDGLGYWGITYNIGNGEQGRTPIGQDARVRKAFDLALDREAIIQVVYEGMFTPATQAVAPNSPYHIAGRKVPARDVARAKQLLKEAGVQAPLSVEIMVANNPEARQVAEVMQSMVSEAGFELKIKAVEFASGLAAAVRGEFQLYFSGWSGRPDPDGNTWAFLHSRGPQNDGRYSNAETDRLLDAQRQEMDEGKRKDLYRQLWEQAVDKDQARSYLWYIKNIAAHTSRVGGFRPHPDGLIRVQDLTLS</sequence>
<dbReference type="CDD" id="cd08511">
    <property type="entry name" value="PBP2_NikA_DppA_OppA_like_5"/>
    <property type="match status" value="1"/>
</dbReference>
<dbReference type="PROSITE" id="PS01040">
    <property type="entry name" value="SBP_BACTERIAL_5"/>
    <property type="match status" value="1"/>
</dbReference>
<evidence type="ECO:0000259" key="4">
    <source>
        <dbReference type="Pfam" id="PF00496"/>
    </source>
</evidence>
<organism evidence="5 6">
    <name type="scientific">Roseomonas gilardii</name>
    <dbReference type="NCBI Taxonomy" id="257708"/>
    <lineage>
        <taxon>Bacteria</taxon>
        <taxon>Pseudomonadati</taxon>
        <taxon>Pseudomonadota</taxon>
        <taxon>Alphaproteobacteria</taxon>
        <taxon>Acetobacterales</taxon>
        <taxon>Roseomonadaceae</taxon>
        <taxon>Roseomonas</taxon>
    </lineage>
</organism>
<dbReference type="GO" id="GO:0030288">
    <property type="term" value="C:outer membrane-bounded periplasmic space"/>
    <property type="evidence" value="ECO:0007669"/>
    <property type="project" value="UniProtKB-ARBA"/>
</dbReference>
<dbReference type="InterPro" id="IPR030678">
    <property type="entry name" value="Peptide/Ni-bd"/>
</dbReference>
<dbReference type="PANTHER" id="PTHR30290">
    <property type="entry name" value="PERIPLASMIC BINDING COMPONENT OF ABC TRANSPORTER"/>
    <property type="match status" value="1"/>
</dbReference>
<dbReference type="Gene3D" id="3.10.105.10">
    <property type="entry name" value="Dipeptide-binding Protein, Domain 3"/>
    <property type="match status" value="1"/>
</dbReference>
<comment type="similarity">
    <text evidence="2">Belongs to the bacterial solute-binding protein 5 family.</text>
</comment>
<evidence type="ECO:0000256" key="3">
    <source>
        <dbReference type="ARBA" id="ARBA00022729"/>
    </source>
</evidence>
<name>A0A1L7AE35_9PROT</name>
<dbReference type="SUPFAM" id="SSF53850">
    <property type="entry name" value="Periplasmic binding protein-like II"/>
    <property type="match status" value="1"/>
</dbReference>
<dbReference type="InterPro" id="IPR000914">
    <property type="entry name" value="SBP_5_dom"/>
</dbReference>
<proteinExistence type="inferred from homology"/>
<dbReference type="eggNOG" id="COG0747">
    <property type="taxonomic scope" value="Bacteria"/>
</dbReference>
<dbReference type="InterPro" id="IPR039424">
    <property type="entry name" value="SBP_5"/>
</dbReference>
<dbReference type="Gene3D" id="3.90.76.10">
    <property type="entry name" value="Dipeptide-binding Protein, Domain 1"/>
    <property type="match status" value="1"/>
</dbReference>
<feature type="domain" description="Solute-binding protein family 5" evidence="4">
    <location>
        <begin position="76"/>
        <end position="432"/>
    </location>
</feature>
<accession>A0A1L7AE35</accession>
<dbReference type="PIRSF" id="PIRSF002741">
    <property type="entry name" value="MppA"/>
    <property type="match status" value="1"/>
</dbReference>